<dbReference type="InterPro" id="IPR036322">
    <property type="entry name" value="WD40_repeat_dom_sf"/>
</dbReference>
<dbReference type="InterPro" id="IPR015943">
    <property type="entry name" value="WD40/YVTN_repeat-like_dom_sf"/>
</dbReference>
<proteinExistence type="predicted"/>
<keyword evidence="10" id="KW-1185">Reference proteome</keyword>
<dbReference type="PANTHER" id="PTHR19855:SF12">
    <property type="entry name" value="WD REPEAT-CONTAINING PROTEIN 37"/>
    <property type="match status" value="1"/>
</dbReference>
<evidence type="ECO:0000256" key="2">
    <source>
        <dbReference type="ARBA" id="ARBA00004496"/>
    </source>
</evidence>
<organism evidence="9 10">
    <name type="scientific">Cordylochernes scorpioides</name>
    <dbReference type="NCBI Taxonomy" id="51811"/>
    <lineage>
        <taxon>Eukaryota</taxon>
        <taxon>Metazoa</taxon>
        <taxon>Ecdysozoa</taxon>
        <taxon>Arthropoda</taxon>
        <taxon>Chelicerata</taxon>
        <taxon>Arachnida</taxon>
        <taxon>Pseudoscorpiones</taxon>
        <taxon>Cheliferoidea</taxon>
        <taxon>Chernetidae</taxon>
        <taxon>Cordylochernes</taxon>
    </lineage>
</organism>
<dbReference type="PRINTS" id="PR00320">
    <property type="entry name" value="GPROTEINBRPT"/>
</dbReference>
<dbReference type="PROSITE" id="PS50082">
    <property type="entry name" value="WD_REPEATS_2"/>
    <property type="match status" value="5"/>
</dbReference>
<evidence type="ECO:0000256" key="5">
    <source>
        <dbReference type="ARBA" id="ARBA00022737"/>
    </source>
</evidence>
<keyword evidence="5" id="KW-0677">Repeat</keyword>
<feature type="repeat" description="WD" evidence="8">
    <location>
        <begin position="392"/>
        <end position="418"/>
    </location>
</feature>
<dbReference type="Gene3D" id="2.130.10.10">
    <property type="entry name" value="YVTN repeat-like/Quinoprotein amine dehydrogenase"/>
    <property type="match status" value="3"/>
</dbReference>
<evidence type="ECO:0000256" key="1">
    <source>
        <dbReference type="ARBA" id="ARBA00004123"/>
    </source>
</evidence>
<feature type="repeat" description="WD" evidence="8">
    <location>
        <begin position="294"/>
        <end position="335"/>
    </location>
</feature>
<dbReference type="PROSITE" id="PS50294">
    <property type="entry name" value="WD_REPEATS_REGION"/>
    <property type="match status" value="2"/>
</dbReference>
<dbReference type="PROSITE" id="PS00678">
    <property type="entry name" value="WD_REPEATS_1"/>
    <property type="match status" value="2"/>
</dbReference>
<evidence type="ECO:0000313" key="9">
    <source>
        <dbReference type="EMBL" id="UYV66714.1"/>
    </source>
</evidence>
<dbReference type="Proteomes" id="UP001235939">
    <property type="component" value="Chromosome 04"/>
</dbReference>
<dbReference type="InterPro" id="IPR019775">
    <property type="entry name" value="WD40_repeat_CS"/>
</dbReference>
<evidence type="ECO:0000256" key="6">
    <source>
        <dbReference type="ARBA" id="ARBA00023242"/>
    </source>
</evidence>
<comment type="subcellular location">
    <subcellularLocation>
        <location evidence="2">Cytoplasm</location>
    </subcellularLocation>
    <subcellularLocation>
        <location evidence="1">Nucleus</location>
    </subcellularLocation>
</comment>
<dbReference type="EMBL" id="CP092866">
    <property type="protein sequence ID" value="UYV66714.1"/>
    <property type="molecule type" value="Genomic_DNA"/>
</dbReference>
<accession>A0ABY6KE72</accession>
<keyword evidence="3" id="KW-0963">Cytoplasm</keyword>
<keyword evidence="6" id="KW-0539">Nucleus</keyword>
<sequence>MSRVGEGDFFQDLIFIDSNSTARQSSFKLATVSVNCDVEEGAIFLNDLEAKSFKAGCAAASQLSQKLKSTYKLKASTSKIVSTFKAPALCCHLAVEYLGHRDGVWEVAAARSQDLPLVASASADRTARIWDIPSGSCLLQYLGHSGSVNSVQFHPTQDLVISASGDQTAHVWRATASEQVCRTFLNGNFGTRLANQANDKCHSSEEEVEFSEKEEMATNPSEDLPPPMDQQRTITVKTPLQELTGHTGVVIGADWIVGGDQVITGSWDRTANVYDVATGELITQLVGDYSLLSCPGHDQELTHVSTHPFQKLVVTASKDTTFRLWDFREAIHSVSVFQGHTQWVSTSLAMIIMSLTTLAPQLGLHRRFTVVFSSFPNERCVASMVTSATFTSGDKVISGSDDRSVKVWDLKNMRSPLVTIRLESSVNK</sequence>
<evidence type="ECO:0000256" key="8">
    <source>
        <dbReference type="PROSITE-ProRule" id="PRU00221"/>
    </source>
</evidence>
<feature type="repeat" description="WD" evidence="8">
    <location>
        <begin position="97"/>
        <end position="140"/>
    </location>
</feature>
<feature type="repeat" description="WD" evidence="8">
    <location>
        <begin position="141"/>
        <end position="182"/>
    </location>
</feature>
<evidence type="ECO:0000256" key="7">
    <source>
        <dbReference type="ARBA" id="ARBA00040954"/>
    </source>
</evidence>
<keyword evidence="4 8" id="KW-0853">WD repeat</keyword>
<name>A0ABY6KE72_9ARAC</name>
<evidence type="ECO:0000256" key="3">
    <source>
        <dbReference type="ARBA" id="ARBA00022490"/>
    </source>
</evidence>
<reference evidence="9 10" key="1">
    <citation type="submission" date="2022-01" db="EMBL/GenBank/DDBJ databases">
        <title>A chromosomal length assembly of Cordylochernes scorpioides.</title>
        <authorList>
            <person name="Zeh D."/>
            <person name="Zeh J."/>
        </authorList>
    </citation>
    <scope>NUCLEOTIDE SEQUENCE [LARGE SCALE GENOMIC DNA]</scope>
    <source>
        <strain evidence="9">IN4F17</strain>
        <tissue evidence="9">Whole Body</tissue>
    </source>
</reference>
<dbReference type="SMART" id="SM00320">
    <property type="entry name" value="WD40"/>
    <property type="match status" value="5"/>
</dbReference>
<dbReference type="InterPro" id="IPR001680">
    <property type="entry name" value="WD40_rpt"/>
</dbReference>
<evidence type="ECO:0000256" key="4">
    <source>
        <dbReference type="ARBA" id="ARBA00022574"/>
    </source>
</evidence>
<dbReference type="SUPFAM" id="SSF50978">
    <property type="entry name" value="WD40 repeat-like"/>
    <property type="match status" value="1"/>
</dbReference>
<dbReference type="PANTHER" id="PTHR19855">
    <property type="entry name" value="WD40 REPEAT PROTEIN 12, 37"/>
    <property type="match status" value="1"/>
</dbReference>
<protein>
    <recommendedName>
        <fullName evidence="7">WD repeat-containing protein 37</fullName>
    </recommendedName>
</protein>
<dbReference type="Pfam" id="PF00400">
    <property type="entry name" value="WD40"/>
    <property type="match status" value="5"/>
</dbReference>
<dbReference type="InterPro" id="IPR020472">
    <property type="entry name" value="WD40_PAC1"/>
</dbReference>
<feature type="repeat" description="WD" evidence="8">
    <location>
        <begin position="243"/>
        <end position="284"/>
    </location>
</feature>
<gene>
    <name evidence="9" type="ORF">LAZ67_4002657</name>
</gene>
<evidence type="ECO:0000313" key="10">
    <source>
        <dbReference type="Proteomes" id="UP001235939"/>
    </source>
</evidence>